<feature type="signal peptide" evidence="1">
    <location>
        <begin position="1"/>
        <end position="37"/>
    </location>
</feature>
<organism evidence="2 3">
    <name type="scientific">Tilletiaria anomala (strain ATCC 24038 / CBS 436.72 / UBC 951)</name>
    <dbReference type="NCBI Taxonomy" id="1037660"/>
    <lineage>
        <taxon>Eukaryota</taxon>
        <taxon>Fungi</taxon>
        <taxon>Dikarya</taxon>
        <taxon>Basidiomycota</taxon>
        <taxon>Ustilaginomycotina</taxon>
        <taxon>Exobasidiomycetes</taxon>
        <taxon>Georgefischeriales</taxon>
        <taxon>Tilletiariaceae</taxon>
        <taxon>Tilletiaria</taxon>
    </lineage>
</organism>
<keyword evidence="3" id="KW-1185">Reference proteome</keyword>
<protein>
    <submittedName>
        <fullName evidence="2">Uncharacterized protein</fullName>
    </submittedName>
</protein>
<dbReference type="RefSeq" id="XP_013241244.1">
    <property type="nucleotide sequence ID" value="XM_013385790.1"/>
</dbReference>
<comment type="caution">
    <text evidence="2">The sequence shown here is derived from an EMBL/GenBank/DDBJ whole genome shotgun (WGS) entry which is preliminary data.</text>
</comment>
<evidence type="ECO:0000256" key="1">
    <source>
        <dbReference type="SAM" id="SignalP"/>
    </source>
</evidence>
<gene>
    <name evidence="2" type="ORF">K437DRAFT_192440</name>
</gene>
<feature type="chain" id="PRO_5001631971" evidence="1">
    <location>
        <begin position="38"/>
        <end position="82"/>
    </location>
</feature>
<accession>A0A066VE39</accession>
<evidence type="ECO:0000313" key="2">
    <source>
        <dbReference type="EMBL" id="KDN40007.1"/>
    </source>
</evidence>
<dbReference type="Proteomes" id="UP000027361">
    <property type="component" value="Unassembled WGS sequence"/>
</dbReference>
<reference evidence="2 3" key="1">
    <citation type="submission" date="2014-05" db="EMBL/GenBank/DDBJ databases">
        <title>Draft genome sequence of a rare smut relative, Tilletiaria anomala UBC 951.</title>
        <authorList>
            <consortium name="DOE Joint Genome Institute"/>
            <person name="Toome M."/>
            <person name="Kuo A."/>
            <person name="Henrissat B."/>
            <person name="Lipzen A."/>
            <person name="Tritt A."/>
            <person name="Yoshinaga Y."/>
            <person name="Zane M."/>
            <person name="Barry K."/>
            <person name="Grigoriev I.V."/>
            <person name="Spatafora J.W."/>
            <person name="Aimea M.C."/>
        </authorList>
    </citation>
    <scope>NUCLEOTIDE SEQUENCE [LARGE SCALE GENOMIC DNA]</scope>
    <source>
        <strain evidence="2 3">UBC 951</strain>
    </source>
</reference>
<sequence>MRGVCLKGGRDPCPRLASFFSILFFFTIRFAPPLCASRQDREHYPARPALGQGGIYIDGREQNINGSLRIIASTSGEEHFLP</sequence>
<dbReference type="AlphaFoldDB" id="A0A066VE39"/>
<dbReference type="InParanoid" id="A0A066VE39"/>
<name>A0A066VE39_TILAU</name>
<keyword evidence="1" id="KW-0732">Signal</keyword>
<dbReference type="EMBL" id="JMSN01000096">
    <property type="protein sequence ID" value="KDN40007.1"/>
    <property type="molecule type" value="Genomic_DNA"/>
</dbReference>
<evidence type="ECO:0000313" key="3">
    <source>
        <dbReference type="Proteomes" id="UP000027361"/>
    </source>
</evidence>
<proteinExistence type="predicted"/>
<dbReference type="GeneID" id="25262008"/>
<dbReference type="HOGENOM" id="CLU_2559908_0_0_1"/>